<feature type="transmembrane region" description="Helical" evidence="2">
    <location>
        <begin position="104"/>
        <end position="125"/>
    </location>
</feature>
<feature type="transmembrane region" description="Helical" evidence="2">
    <location>
        <begin position="551"/>
        <end position="569"/>
    </location>
</feature>
<sequence length="571" mass="63805">MRHRQARHKQARHRQARRRQVRRRQVRRRQVRRRQARRRQARRRQARRRQARRRQARHRQARHRQARHRLAQGSPPRGSPAFILPDSTDSFGEHEVGVRTVTRLVTAAAVVVGYVAALLTIFAGIDLREAVEFDDAPAHLAAFRQALDRADDSQVSEEYLWFADRAPSRSSSRASISLATGAAHDGEFDLATRFVGDVEANIEEDRSVLHAEAAASWGRAVPWLVVGAILAAIAVVLRRRQRRANAEVVALVSHYVPPRPAWRRPVFMVVTGIGYTLLVVGFLAVVAATRANELPWAARGVILIIGVIALPIAYYVLRYSRPRSAKGAAETLRDDSRKPVLYLRGFGDDPDSAVVDELPGALSAGLLSVHTREEQLIGALGAFGPVIAVGRPGEQLPHLGAARFYLPGDDWQPGVLKLMELSQLIVLRLGEGDGLWWEVDQARATQPPGKLVLLMPGGRPDLAERLDEHLPTPAKVAVTDDRWTTAVIVFDRDWTPRVQPVGPFPGERNRYGAPAFYVARAMQKALREIGSRRRAMGYRINSRMLVTYGKVLLLVPALFLVAGVLRLIFLW</sequence>
<dbReference type="Proteomes" id="UP000649573">
    <property type="component" value="Unassembled WGS sequence"/>
</dbReference>
<feature type="compositionally biased region" description="Basic residues" evidence="1">
    <location>
        <begin position="1"/>
        <end position="70"/>
    </location>
</feature>
<evidence type="ECO:0008006" key="5">
    <source>
        <dbReference type="Google" id="ProtNLM"/>
    </source>
</evidence>
<protein>
    <recommendedName>
        <fullName evidence="5">Transferase</fullName>
    </recommendedName>
</protein>
<keyword evidence="2" id="KW-1133">Transmembrane helix</keyword>
<accession>A0ABQ2UYS4</accession>
<evidence type="ECO:0000313" key="3">
    <source>
        <dbReference type="EMBL" id="GGU57851.1"/>
    </source>
</evidence>
<feature type="transmembrane region" description="Helical" evidence="2">
    <location>
        <begin position="266"/>
        <end position="290"/>
    </location>
</feature>
<gene>
    <name evidence="3" type="ORF">GCM10010178_57750</name>
</gene>
<feature type="transmembrane region" description="Helical" evidence="2">
    <location>
        <begin position="220"/>
        <end position="237"/>
    </location>
</feature>
<dbReference type="EMBL" id="BMRE01000030">
    <property type="protein sequence ID" value="GGU57851.1"/>
    <property type="molecule type" value="Genomic_DNA"/>
</dbReference>
<comment type="caution">
    <text evidence="3">The sequence shown here is derived from an EMBL/GenBank/DDBJ whole genome shotgun (WGS) entry which is preliminary data.</text>
</comment>
<evidence type="ECO:0000313" key="4">
    <source>
        <dbReference type="Proteomes" id="UP000649573"/>
    </source>
</evidence>
<keyword evidence="2" id="KW-0812">Transmembrane</keyword>
<reference evidence="4" key="1">
    <citation type="journal article" date="2019" name="Int. J. Syst. Evol. Microbiol.">
        <title>The Global Catalogue of Microorganisms (GCM) 10K type strain sequencing project: providing services to taxonomists for standard genome sequencing and annotation.</title>
        <authorList>
            <consortium name="The Broad Institute Genomics Platform"/>
            <consortium name="The Broad Institute Genome Sequencing Center for Infectious Disease"/>
            <person name="Wu L."/>
            <person name="Ma J."/>
        </authorList>
    </citation>
    <scope>NUCLEOTIDE SEQUENCE [LARGE SCALE GENOMIC DNA]</scope>
    <source>
        <strain evidence="4">JCM 3296</strain>
    </source>
</reference>
<evidence type="ECO:0000256" key="1">
    <source>
        <dbReference type="SAM" id="MobiDB-lite"/>
    </source>
</evidence>
<keyword evidence="4" id="KW-1185">Reference proteome</keyword>
<feature type="transmembrane region" description="Helical" evidence="2">
    <location>
        <begin position="296"/>
        <end position="317"/>
    </location>
</feature>
<keyword evidence="2" id="KW-0472">Membrane</keyword>
<organism evidence="3 4">
    <name type="scientific">Lentzea flava</name>
    <dbReference type="NCBI Taxonomy" id="103732"/>
    <lineage>
        <taxon>Bacteria</taxon>
        <taxon>Bacillati</taxon>
        <taxon>Actinomycetota</taxon>
        <taxon>Actinomycetes</taxon>
        <taxon>Pseudonocardiales</taxon>
        <taxon>Pseudonocardiaceae</taxon>
        <taxon>Lentzea</taxon>
    </lineage>
</organism>
<proteinExistence type="predicted"/>
<feature type="region of interest" description="Disordered" evidence="1">
    <location>
        <begin position="1"/>
        <end position="82"/>
    </location>
</feature>
<evidence type="ECO:0000256" key="2">
    <source>
        <dbReference type="SAM" id="Phobius"/>
    </source>
</evidence>
<name>A0ABQ2UYS4_9PSEU</name>